<dbReference type="VEuPathDB" id="CryptoDB:Vbra_4006"/>
<dbReference type="InParanoid" id="A0A0G4EMS8"/>
<evidence type="ECO:0000256" key="1">
    <source>
        <dbReference type="SAM" id="MobiDB-lite"/>
    </source>
</evidence>
<feature type="chain" id="PRO_5005187565" evidence="3">
    <location>
        <begin position="25"/>
        <end position="290"/>
    </location>
</feature>
<feature type="signal peptide" evidence="3">
    <location>
        <begin position="1"/>
        <end position="24"/>
    </location>
</feature>
<keyword evidence="3" id="KW-0732">Signal</keyword>
<evidence type="ECO:0000256" key="3">
    <source>
        <dbReference type="SAM" id="SignalP"/>
    </source>
</evidence>
<proteinExistence type="predicted"/>
<organism evidence="4 5">
    <name type="scientific">Vitrella brassicaformis (strain CCMP3155)</name>
    <dbReference type="NCBI Taxonomy" id="1169540"/>
    <lineage>
        <taxon>Eukaryota</taxon>
        <taxon>Sar</taxon>
        <taxon>Alveolata</taxon>
        <taxon>Colpodellida</taxon>
        <taxon>Vitrellaceae</taxon>
        <taxon>Vitrella</taxon>
    </lineage>
</organism>
<dbReference type="EMBL" id="CDMY01000263">
    <property type="protein sequence ID" value="CEL98119.1"/>
    <property type="molecule type" value="Genomic_DNA"/>
</dbReference>
<gene>
    <name evidence="4" type="ORF">Vbra_4006</name>
</gene>
<feature type="compositionally biased region" description="Polar residues" evidence="1">
    <location>
        <begin position="152"/>
        <end position="173"/>
    </location>
</feature>
<sequence length="290" mass="31081">MSASHPRSFLWLLFPWMAMQQRSAVNQGQGHAGGFPVHAFLSVQYLGVLGGLLLIACGVMYGRMKARMGQSAAEDAPDGAMKDAYAMNAPTVMVLGVSCVETSLRYYRDVLGGVEEDVPSWLTLLDSLSLSLTSIDADASSTCPAAAAQGIDGQSNTTSESCTIAAGHQSTPSSSPRLRCVRVGPLLLILQQRRKQDPPCLQSVFLPLASGVSLPSLMRRLHHRHTRQSFPFTCHLAGREGDERREELAGSGVPFWLRVLVRRGGAGKDKGGDRLVVCGGPDGERVVLHG</sequence>
<dbReference type="Proteomes" id="UP000041254">
    <property type="component" value="Unassembled WGS sequence"/>
</dbReference>
<evidence type="ECO:0000313" key="4">
    <source>
        <dbReference type="EMBL" id="CEL98119.1"/>
    </source>
</evidence>
<name>A0A0G4EMS8_VITBC</name>
<dbReference type="AlphaFoldDB" id="A0A0G4EMS8"/>
<evidence type="ECO:0000313" key="5">
    <source>
        <dbReference type="Proteomes" id="UP000041254"/>
    </source>
</evidence>
<keyword evidence="5" id="KW-1185">Reference proteome</keyword>
<feature type="region of interest" description="Disordered" evidence="1">
    <location>
        <begin position="150"/>
        <end position="173"/>
    </location>
</feature>
<protein>
    <submittedName>
        <fullName evidence="4">Uncharacterized protein</fullName>
    </submittedName>
</protein>
<keyword evidence="2" id="KW-1133">Transmembrane helix</keyword>
<feature type="transmembrane region" description="Helical" evidence="2">
    <location>
        <begin position="40"/>
        <end position="61"/>
    </location>
</feature>
<reference evidence="4 5" key="1">
    <citation type="submission" date="2014-11" db="EMBL/GenBank/DDBJ databases">
        <authorList>
            <person name="Zhu J."/>
            <person name="Qi W."/>
            <person name="Song R."/>
        </authorList>
    </citation>
    <scope>NUCLEOTIDE SEQUENCE [LARGE SCALE GENOMIC DNA]</scope>
</reference>
<keyword evidence="2" id="KW-0812">Transmembrane</keyword>
<keyword evidence="2" id="KW-0472">Membrane</keyword>
<evidence type="ECO:0000256" key="2">
    <source>
        <dbReference type="SAM" id="Phobius"/>
    </source>
</evidence>
<accession>A0A0G4EMS8</accession>